<organism evidence="12 13">
    <name type="scientific">Pedobacter segetis</name>
    <dbReference type="NCBI Taxonomy" id="2793069"/>
    <lineage>
        <taxon>Bacteria</taxon>
        <taxon>Pseudomonadati</taxon>
        <taxon>Bacteroidota</taxon>
        <taxon>Sphingobacteriia</taxon>
        <taxon>Sphingobacteriales</taxon>
        <taxon>Sphingobacteriaceae</taxon>
        <taxon>Pedobacter</taxon>
    </lineage>
</organism>
<dbReference type="Pfam" id="PF14824">
    <property type="entry name" value="Sirohm_synth_M"/>
    <property type="match status" value="1"/>
</dbReference>
<gene>
    <name evidence="12" type="ORF">I5M32_03240</name>
</gene>
<dbReference type="InterPro" id="IPR028281">
    <property type="entry name" value="Sirohaem_synthase_central"/>
</dbReference>
<keyword evidence="8" id="KW-0627">Porphyrin biosynthesis</keyword>
<feature type="transmembrane region" description="Helical" evidence="10">
    <location>
        <begin position="218"/>
        <end position="239"/>
    </location>
</feature>
<dbReference type="InterPro" id="IPR028161">
    <property type="entry name" value="Met8-like"/>
</dbReference>
<keyword evidence="13" id="KW-1185">Reference proteome</keyword>
<dbReference type="Proteomes" id="UP000660024">
    <property type="component" value="Unassembled WGS sequence"/>
</dbReference>
<dbReference type="InterPro" id="IPR036291">
    <property type="entry name" value="NAD(P)-bd_dom_sf"/>
</dbReference>
<accession>A0ABS1BGI5</accession>
<comment type="catalytic activity">
    <reaction evidence="9">
        <text>precorrin-2 + NAD(+) = sirohydrochlorin + NADH + 2 H(+)</text>
        <dbReference type="Rhea" id="RHEA:15613"/>
        <dbReference type="ChEBI" id="CHEBI:15378"/>
        <dbReference type="ChEBI" id="CHEBI:57540"/>
        <dbReference type="ChEBI" id="CHEBI:57945"/>
        <dbReference type="ChEBI" id="CHEBI:58351"/>
        <dbReference type="ChEBI" id="CHEBI:58827"/>
        <dbReference type="EC" id="1.3.1.76"/>
    </reaction>
</comment>
<feature type="transmembrane region" description="Helical" evidence="10">
    <location>
        <begin position="324"/>
        <end position="343"/>
    </location>
</feature>
<dbReference type="Gene3D" id="3.30.160.110">
    <property type="entry name" value="Siroheme synthase, domain 2"/>
    <property type="match status" value="1"/>
</dbReference>
<dbReference type="InterPro" id="IPR002781">
    <property type="entry name" value="TM_pro_TauE-like"/>
</dbReference>
<keyword evidence="7 10" id="KW-0472">Membrane</keyword>
<name>A0ABS1BGI5_9SPHI</name>
<comment type="subcellular location">
    <subcellularLocation>
        <location evidence="10">Cell membrane</location>
        <topology evidence="10">Multi-pass membrane protein</topology>
    </subcellularLocation>
    <subcellularLocation>
        <location evidence="1">Membrane</location>
        <topology evidence="1">Multi-pass membrane protein</topology>
    </subcellularLocation>
</comment>
<evidence type="ECO:0000256" key="6">
    <source>
        <dbReference type="ARBA" id="ARBA00023027"/>
    </source>
</evidence>
<dbReference type="PANTHER" id="PTHR35330:SF1">
    <property type="entry name" value="SIROHEME BIOSYNTHESIS PROTEIN MET8"/>
    <property type="match status" value="1"/>
</dbReference>
<evidence type="ECO:0000313" key="13">
    <source>
        <dbReference type="Proteomes" id="UP000660024"/>
    </source>
</evidence>
<reference evidence="12 13" key="1">
    <citation type="submission" date="2020-12" db="EMBL/GenBank/DDBJ databases">
        <title>Bacterial novel species Pedobacter sp. SD-b isolated from soil.</title>
        <authorList>
            <person name="Jung H.-Y."/>
        </authorList>
    </citation>
    <scope>NUCLEOTIDE SEQUENCE [LARGE SCALE GENOMIC DNA]</scope>
    <source>
        <strain evidence="12 13">SD-b</strain>
    </source>
</reference>
<evidence type="ECO:0000256" key="9">
    <source>
        <dbReference type="ARBA" id="ARBA00047561"/>
    </source>
</evidence>
<keyword evidence="3 10" id="KW-0812">Transmembrane</keyword>
<dbReference type="Gene3D" id="3.40.50.720">
    <property type="entry name" value="NAD(P)-binding Rossmann-like Domain"/>
    <property type="match status" value="1"/>
</dbReference>
<comment type="caution">
    <text evidence="12">The sequence shown here is derived from an EMBL/GenBank/DDBJ whole genome shotgun (WGS) entry which is preliminary data.</text>
</comment>
<keyword evidence="6" id="KW-0520">NAD</keyword>
<keyword evidence="4 10" id="KW-1133">Transmembrane helix</keyword>
<evidence type="ECO:0000259" key="11">
    <source>
        <dbReference type="Pfam" id="PF14824"/>
    </source>
</evidence>
<feature type="transmembrane region" description="Helical" evidence="10">
    <location>
        <begin position="349"/>
        <end position="369"/>
    </location>
</feature>
<dbReference type="NCBIfam" id="TIGR01470">
    <property type="entry name" value="cysG_Nterm"/>
    <property type="match status" value="1"/>
</dbReference>
<keyword evidence="10" id="KW-1003">Cell membrane</keyword>
<dbReference type="SUPFAM" id="SSF75615">
    <property type="entry name" value="Siroheme synthase middle domains-like"/>
    <property type="match status" value="1"/>
</dbReference>
<dbReference type="SUPFAM" id="SSF51735">
    <property type="entry name" value="NAD(P)-binding Rossmann-fold domains"/>
    <property type="match status" value="1"/>
</dbReference>
<feature type="transmembrane region" description="Helical" evidence="10">
    <location>
        <begin position="482"/>
        <end position="504"/>
    </location>
</feature>
<evidence type="ECO:0000313" key="12">
    <source>
        <dbReference type="EMBL" id="MBK0381963.1"/>
    </source>
</evidence>
<comment type="similarity">
    <text evidence="10">Belongs to the 4-toluene sulfonate uptake permease (TSUP) (TC 2.A.102) family.</text>
</comment>
<proteinExistence type="inferred from homology"/>
<sequence length="505" mass="54921">MSLLTQNKKNQNVEEGNGNELFPVFLKLQNFHTLLVGGGNVGLEKLSALLGNSPKANVTVVADRFLPELKNLVINHPSVKIIERKFKDEDLNDVELVILATDNRELHEYIRKIAKEKGLLLNVADTPELCDFYLGSIVKKGNLKIAISTNGKSPTVAKRIKEVLNENIPDEIDDTLTQINKLRLTLKGDFSDKVKALNQATASLVSEKESERKLSPTALSYMIWGFVVTFTAVIIYAIWQQEPIFRNYIEGINPQFYWFLGAGFVFAMIDGAIGMSYGVTSTTFSLSMGIPPASASTAVHISEILSNGIAGFMHYRMGNINKKLLRLLLVYGIIGAVLGALLLSNLEHYAHYTKPLISVYTLILGIVILKKSGVLKQKDKVAKKKIKNVGGLGFTGGFIDAVGGGGWGSIVLSSLIAGGRNARYSLGTVKLSRFFIALMSSLTFVTMLNGLRWYAVAGLVIGSAVASPIAARVSNKLSAKTIMVAVSIIVILVSLRSIGMFLLAL</sequence>
<feature type="transmembrane region" description="Helical" evidence="10">
    <location>
        <begin position="259"/>
        <end position="279"/>
    </location>
</feature>
<comment type="pathway">
    <text evidence="2">Porphyrin-containing compound metabolism; siroheme biosynthesis; sirohydrochlorin from precorrin-2: step 1/1.</text>
</comment>
<evidence type="ECO:0000256" key="1">
    <source>
        <dbReference type="ARBA" id="ARBA00004141"/>
    </source>
</evidence>
<dbReference type="EMBL" id="JAEHFY010000004">
    <property type="protein sequence ID" value="MBK0381963.1"/>
    <property type="molecule type" value="Genomic_DNA"/>
</dbReference>
<dbReference type="Pfam" id="PF01925">
    <property type="entry name" value="TauE"/>
    <property type="match status" value="1"/>
</dbReference>
<dbReference type="InterPro" id="IPR006367">
    <property type="entry name" value="Sirohaem_synthase_N"/>
</dbReference>
<evidence type="ECO:0000256" key="10">
    <source>
        <dbReference type="RuleBase" id="RU363041"/>
    </source>
</evidence>
<protein>
    <recommendedName>
        <fullName evidence="10">Probable membrane transporter protein</fullName>
    </recommendedName>
</protein>
<evidence type="ECO:0000256" key="7">
    <source>
        <dbReference type="ARBA" id="ARBA00023136"/>
    </source>
</evidence>
<dbReference type="PANTHER" id="PTHR35330">
    <property type="entry name" value="SIROHEME BIOSYNTHESIS PROTEIN MET8"/>
    <property type="match status" value="1"/>
</dbReference>
<feature type="transmembrane region" description="Helical" evidence="10">
    <location>
        <begin position="389"/>
        <end position="411"/>
    </location>
</feature>
<feature type="domain" description="Siroheme synthase central" evidence="11">
    <location>
        <begin position="141"/>
        <end position="162"/>
    </location>
</feature>
<evidence type="ECO:0000256" key="8">
    <source>
        <dbReference type="ARBA" id="ARBA00023244"/>
    </source>
</evidence>
<feature type="transmembrane region" description="Helical" evidence="10">
    <location>
        <begin position="453"/>
        <end position="470"/>
    </location>
</feature>
<evidence type="ECO:0000256" key="4">
    <source>
        <dbReference type="ARBA" id="ARBA00022989"/>
    </source>
</evidence>
<dbReference type="RefSeq" id="WP_200584747.1">
    <property type="nucleotide sequence ID" value="NZ_JAEHFY010000004.1"/>
</dbReference>
<evidence type="ECO:0000256" key="5">
    <source>
        <dbReference type="ARBA" id="ARBA00023002"/>
    </source>
</evidence>
<evidence type="ECO:0000256" key="3">
    <source>
        <dbReference type="ARBA" id="ARBA00022692"/>
    </source>
</evidence>
<evidence type="ECO:0000256" key="2">
    <source>
        <dbReference type="ARBA" id="ARBA00005010"/>
    </source>
</evidence>
<keyword evidence="5" id="KW-0560">Oxidoreductase</keyword>
<dbReference type="Pfam" id="PF13241">
    <property type="entry name" value="NAD_binding_7"/>
    <property type="match status" value="1"/>
</dbReference>